<dbReference type="SUPFAM" id="SSF53335">
    <property type="entry name" value="S-adenosyl-L-methionine-dependent methyltransferases"/>
    <property type="match status" value="1"/>
</dbReference>
<feature type="transmembrane region" description="Helical" evidence="1">
    <location>
        <begin position="6"/>
        <end position="27"/>
    </location>
</feature>
<keyword evidence="4" id="KW-1185">Reference proteome</keyword>
<accession>A0ABN9E2F6</accession>
<organism evidence="3 4">
    <name type="scientific">Staurois parvus</name>
    <dbReference type="NCBI Taxonomy" id="386267"/>
    <lineage>
        <taxon>Eukaryota</taxon>
        <taxon>Metazoa</taxon>
        <taxon>Chordata</taxon>
        <taxon>Craniata</taxon>
        <taxon>Vertebrata</taxon>
        <taxon>Euteleostomi</taxon>
        <taxon>Amphibia</taxon>
        <taxon>Batrachia</taxon>
        <taxon>Anura</taxon>
        <taxon>Neobatrachia</taxon>
        <taxon>Ranoidea</taxon>
        <taxon>Ranidae</taxon>
        <taxon>Staurois</taxon>
    </lineage>
</organism>
<dbReference type="InterPro" id="IPR029063">
    <property type="entry name" value="SAM-dependent_MTases_sf"/>
</dbReference>
<evidence type="ECO:0000256" key="1">
    <source>
        <dbReference type="SAM" id="Phobius"/>
    </source>
</evidence>
<evidence type="ECO:0000259" key="2">
    <source>
        <dbReference type="Pfam" id="PF08241"/>
    </source>
</evidence>
<dbReference type="PANTHER" id="PTHR45036">
    <property type="entry name" value="METHYLTRANSFERASE LIKE 7B"/>
    <property type="match status" value="1"/>
</dbReference>
<dbReference type="Gene3D" id="3.40.50.150">
    <property type="entry name" value="Vaccinia Virus protein VP39"/>
    <property type="match status" value="1"/>
</dbReference>
<evidence type="ECO:0000313" key="3">
    <source>
        <dbReference type="EMBL" id="CAI9578937.1"/>
    </source>
</evidence>
<reference evidence="3" key="1">
    <citation type="submission" date="2023-05" db="EMBL/GenBank/DDBJ databases">
        <authorList>
            <person name="Stuckert A."/>
        </authorList>
    </citation>
    <scope>NUCLEOTIDE SEQUENCE</scope>
</reference>
<dbReference type="Proteomes" id="UP001162483">
    <property type="component" value="Unassembled WGS sequence"/>
</dbReference>
<keyword evidence="1" id="KW-1133">Transmembrane helix</keyword>
<keyword evidence="1" id="KW-0812">Transmembrane</keyword>
<feature type="domain" description="Methyltransferase type 11" evidence="2">
    <location>
        <begin position="75"/>
        <end position="169"/>
    </location>
</feature>
<dbReference type="InterPro" id="IPR013216">
    <property type="entry name" value="Methyltransf_11"/>
</dbReference>
<name>A0ABN9E2F6_9NEOB</name>
<dbReference type="InterPro" id="IPR052356">
    <property type="entry name" value="Thiol_S-MT"/>
</dbReference>
<dbReference type="EMBL" id="CATNWA010015050">
    <property type="protein sequence ID" value="CAI9578937.1"/>
    <property type="molecule type" value="Genomic_DNA"/>
</dbReference>
<dbReference type="CDD" id="cd02440">
    <property type="entry name" value="AdoMet_MTases"/>
    <property type="match status" value="1"/>
</dbReference>
<dbReference type="Pfam" id="PF08241">
    <property type="entry name" value="Methyltransf_11"/>
    <property type="match status" value="1"/>
</dbReference>
<evidence type="ECO:0000313" key="4">
    <source>
        <dbReference type="Proteomes" id="UP001162483"/>
    </source>
</evidence>
<gene>
    <name evidence="3" type="ORF">SPARVUS_LOCUS9000289</name>
</gene>
<dbReference type="PANTHER" id="PTHR45036:SF1">
    <property type="entry name" value="METHYLTRANSFERASE LIKE 7A"/>
    <property type="match status" value="1"/>
</dbReference>
<proteinExistence type="predicted"/>
<protein>
    <recommendedName>
        <fullName evidence="2">Methyltransferase type 11 domain-containing protein</fullName>
    </recommendedName>
</protein>
<sequence length="188" mass="20879">MSAIIFILQLILAGIMLPLYILQYLGIWGSIVKKIFPLFISKFTVSYNKLMEEQKRNLFSNLSDFAGSSKELRLLEVGCGTGANFKFYPSGCRVTCLDINPNFQKFLSKSQAENDHLKYEGFLVASADNMTPVADTSMDVVVCTLLACSLPNTPAVLKEVQRVLRPVSFLLSDSIGYQSSTLEKTINT</sequence>
<keyword evidence="1" id="KW-0472">Membrane</keyword>
<comment type="caution">
    <text evidence="3">The sequence shown here is derived from an EMBL/GenBank/DDBJ whole genome shotgun (WGS) entry which is preliminary data.</text>
</comment>